<proteinExistence type="predicted"/>
<protein>
    <submittedName>
        <fullName evidence="1">DEHA2D00220p</fullName>
    </submittedName>
</protein>
<dbReference type="AlphaFoldDB" id="B5RTP7"/>
<sequence>MDNYFGSPSIIRPPLDQRRTIQPDIIHMINRFGHTISRNCIWDR</sequence>
<gene>
    <name evidence="1" type="ordered locus">DEHA2D00220g</name>
</gene>
<dbReference type="EMBL" id="CR382136">
    <property type="protein sequence ID" value="CAR65603.1"/>
    <property type="molecule type" value="Genomic_DNA"/>
</dbReference>
<dbReference type="InParanoid" id="B5RTP7"/>
<name>B5RTP7_DEBHA</name>
<dbReference type="HOGENOM" id="CLU_3224548_0_0_1"/>
<accession>B5RTP7</accession>
<evidence type="ECO:0000313" key="1">
    <source>
        <dbReference type="EMBL" id="CAR65603.1"/>
    </source>
</evidence>
<keyword evidence="2" id="KW-1185">Reference proteome</keyword>
<reference evidence="1 2" key="1">
    <citation type="journal article" date="2004" name="Nature">
        <title>Genome evolution in yeasts.</title>
        <authorList>
            <consortium name="Genolevures"/>
            <person name="Dujon B."/>
            <person name="Sherman D."/>
            <person name="Fischer G."/>
            <person name="Durrens P."/>
            <person name="Casaregola S."/>
            <person name="Lafontaine I."/>
            <person name="de Montigny J."/>
            <person name="Marck C."/>
            <person name="Neuveglise C."/>
            <person name="Talla E."/>
            <person name="Goffard N."/>
            <person name="Frangeul L."/>
            <person name="Aigle M."/>
            <person name="Anthouard V."/>
            <person name="Babour A."/>
            <person name="Barbe V."/>
            <person name="Barnay S."/>
            <person name="Blanchin S."/>
            <person name="Beckerich J.M."/>
            <person name="Beyne E."/>
            <person name="Bleykasten C."/>
            <person name="Boisrame A."/>
            <person name="Boyer J."/>
            <person name="Cattolico L."/>
            <person name="Confanioleri F."/>
            <person name="de Daruvar A."/>
            <person name="Despons L."/>
            <person name="Fabre E."/>
            <person name="Fairhead C."/>
            <person name="Ferry-Dumazet H."/>
            <person name="Groppi A."/>
            <person name="Hantraye F."/>
            <person name="Hennequin C."/>
            <person name="Jauniaux N."/>
            <person name="Joyet P."/>
            <person name="Kachouri R."/>
            <person name="Kerrest A."/>
            <person name="Koszul R."/>
            <person name="Lemaire M."/>
            <person name="Lesur I."/>
            <person name="Ma L."/>
            <person name="Muller H."/>
            <person name="Nicaud J.M."/>
            <person name="Nikolski M."/>
            <person name="Oztas S."/>
            <person name="Ozier-Kalogeropoulos O."/>
            <person name="Pellenz S."/>
            <person name="Potier S."/>
            <person name="Richard G.F."/>
            <person name="Straub M.L."/>
            <person name="Suleau A."/>
            <person name="Swennene D."/>
            <person name="Tekaia F."/>
            <person name="Wesolowski-Louvel M."/>
            <person name="Westhof E."/>
            <person name="Wirth B."/>
            <person name="Zeniou-Meyer M."/>
            <person name="Zivanovic I."/>
            <person name="Bolotin-Fukuhara M."/>
            <person name="Thierry A."/>
            <person name="Bouchier C."/>
            <person name="Caudron B."/>
            <person name="Scarpelli C."/>
            <person name="Gaillardin C."/>
            <person name="Weissenbach J."/>
            <person name="Wincker P."/>
            <person name="Souciet J.L."/>
        </authorList>
    </citation>
    <scope>NUCLEOTIDE SEQUENCE [LARGE SCALE GENOMIC DNA]</scope>
    <source>
        <strain evidence="2">ATCC 36239 / CBS 767 / BCRC 21394 / JCM 1990 / NBRC 0083 / IGC 2968</strain>
    </source>
</reference>
<dbReference type="VEuPathDB" id="FungiDB:DEHA2D00220g"/>
<dbReference type="Proteomes" id="UP000000599">
    <property type="component" value="Chromosome D"/>
</dbReference>
<dbReference type="RefSeq" id="XP_002770241.1">
    <property type="nucleotide sequence ID" value="XM_002770195.1"/>
</dbReference>
<dbReference type="GeneID" id="8998423"/>
<organism evidence="1 2">
    <name type="scientific">Debaryomyces hansenii (strain ATCC 36239 / CBS 767 / BCRC 21394 / JCM 1990 / NBRC 0083 / IGC 2968)</name>
    <name type="common">Yeast</name>
    <name type="synonym">Torulaspora hansenii</name>
    <dbReference type="NCBI Taxonomy" id="284592"/>
    <lineage>
        <taxon>Eukaryota</taxon>
        <taxon>Fungi</taxon>
        <taxon>Dikarya</taxon>
        <taxon>Ascomycota</taxon>
        <taxon>Saccharomycotina</taxon>
        <taxon>Pichiomycetes</taxon>
        <taxon>Debaryomycetaceae</taxon>
        <taxon>Debaryomyces</taxon>
    </lineage>
</organism>
<dbReference type="KEGG" id="dha:DEHA2D00220g"/>
<evidence type="ECO:0000313" key="2">
    <source>
        <dbReference type="Proteomes" id="UP000000599"/>
    </source>
</evidence>